<reference evidence="1 2" key="1">
    <citation type="journal article" date="2015" name="Genome Biol. Evol.">
        <title>Comparative Genomics of a Bacterivorous Green Alga Reveals Evolutionary Causalities and Consequences of Phago-Mixotrophic Mode of Nutrition.</title>
        <authorList>
            <person name="Burns J.A."/>
            <person name="Paasch A."/>
            <person name="Narechania A."/>
            <person name="Kim E."/>
        </authorList>
    </citation>
    <scope>NUCLEOTIDE SEQUENCE [LARGE SCALE GENOMIC DNA]</scope>
    <source>
        <strain evidence="1 2">PLY_AMNH</strain>
    </source>
</reference>
<proteinExistence type="predicted"/>
<dbReference type="Proteomes" id="UP001190700">
    <property type="component" value="Unassembled WGS sequence"/>
</dbReference>
<accession>A0AAE0GV27</accession>
<evidence type="ECO:0000313" key="2">
    <source>
        <dbReference type="Proteomes" id="UP001190700"/>
    </source>
</evidence>
<sequence>MDFITAHSSKHYREVTGALYPDVDALMMEEIFLPETDQVQMIPAEIFPEVYLGSYGAAHNKALLKQLVSLLSCASPPVSKLPSLNY</sequence>
<organism evidence="1 2">
    <name type="scientific">Cymbomonas tetramitiformis</name>
    <dbReference type="NCBI Taxonomy" id="36881"/>
    <lineage>
        <taxon>Eukaryota</taxon>
        <taxon>Viridiplantae</taxon>
        <taxon>Chlorophyta</taxon>
        <taxon>Pyramimonadophyceae</taxon>
        <taxon>Pyramimonadales</taxon>
        <taxon>Pyramimonadaceae</taxon>
        <taxon>Cymbomonas</taxon>
    </lineage>
</organism>
<keyword evidence="2" id="KW-1185">Reference proteome</keyword>
<dbReference type="EMBL" id="LGRX02002217">
    <property type="protein sequence ID" value="KAK3284621.1"/>
    <property type="molecule type" value="Genomic_DNA"/>
</dbReference>
<dbReference type="AlphaFoldDB" id="A0AAE0GV27"/>
<comment type="caution">
    <text evidence="1">The sequence shown here is derived from an EMBL/GenBank/DDBJ whole genome shotgun (WGS) entry which is preliminary data.</text>
</comment>
<gene>
    <name evidence="1" type="ORF">CYMTET_7724</name>
</gene>
<evidence type="ECO:0000313" key="1">
    <source>
        <dbReference type="EMBL" id="KAK3284621.1"/>
    </source>
</evidence>
<protein>
    <submittedName>
        <fullName evidence="1">Uncharacterized protein</fullName>
    </submittedName>
</protein>
<name>A0AAE0GV27_9CHLO</name>